<sequence length="1085" mass="124057">MNKQNKKSILSRAAPIFTRLAPIGSLLRCCLDNSKWDDENVKTESKASYDQRLSISKLLPLILEDCNNSRHLLKLLNSDLNKLTVKDVWLGFKSIELLLLSKFSHNKALAYSRNSRYFLKEHSPQNVQELFPEAYRPSVLGHIDSYKPNSKVGLFEINITGSFGKFYIDPDFYKHLFVEGSILVDLIGQLSVSSEAIPLSDMRILRTALNKINCWGTNSPIIKLLNQSSATVNAESLLESIRSFEKELYLNSQDKRPELVSSQFRKLLFTYAFPNNPELAELKGTYKSVFNAKGTLNFIPSYTINTDLGHFKIDTFQIPTVAKTDGIAAKNLSILEKQSFKNPIHQQDINNIFEVLKAIEKHDLQNAHFVLSRPSALALPFHIRKAFKEIETYITSNFVHNAIEVFSLFLRFVSIDTTPTKNGKPFGDISYQPEYAPKAESISFQTVSKSNGKKNFSSTSINITKIKKISSSDGILYKSLIKLKKESENKPVTLTTLRNLNLTLSCIINTASDNDLICDLLNSPIEHLNQRDFRLAFKQLEDIIDEQDISIKSNKSQSLRTFLSKYAGKINNKIAVKNCGFNSRFKASKEINAQKLIEPIDYNGDLLPSPTQTQHLSLVELKKSINDYYQKPINQVLEACKKEIQSYKGLLSKYEKYSQKDEEGQYKIRFPEALADLVKLDQGSQKRDNRKLSDSILESYSSEMVLACYTRAQHEMGTVGTIYCTNKSKLIPKEVKHWFSLTGKGFSDLFWFELLLPKNVLLACFLRLVVRTTWNKDAIAQLSTKDIPETIPNDEYKITGFKDKVGKPTSEVKIEPHEKEINETIALLIQHNQNMRMLGFTPDAIWETPKSTNLSFLNSTLAQFIEHYQLPHFTIELLAKHMINLRKGIDGDLFKSQQERNHASSRVTASYLTHPIALVEYEANNADFQRRFETTVQFRHDENKLEKYGFAKTNIDENLLIASNNLDDENLPDWFLLPDGSSCMDIFANVDRSKKDSFCKGRKCHSEGGCEFNRVEIGVTEFTHTLRQQAFYISRGEHLLNKRGKEYFDEYIAPSMRFTFGLVKYVEYTNPVLFNKAKEAMNDER</sequence>
<dbReference type="EMBL" id="VNFF01000004">
    <property type="protein sequence ID" value="TVU85046.1"/>
    <property type="molecule type" value="Genomic_DNA"/>
</dbReference>
<gene>
    <name evidence="1" type="ORF">FQP85_05205</name>
</gene>
<accession>A0ABY3FGH0</accession>
<proteinExistence type="predicted"/>
<evidence type="ECO:0000313" key="1">
    <source>
        <dbReference type="EMBL" id="TVU85046.1"/>
    </source>
</evidence>
<reference evidence="1 2" key="1">
    <citation type="submission" date="2019-07" db="EMBL/GenBank/DDBJ databases">
        <title>Diversity of Bacteria from Kongsfjorden, Arctic.</title>
        <authorList>
            <person name="Yu Y."/>
        </authorList>
    </citation>
    <scope>NUCLEOTIDE SEQUENCE [LARGE SCALE GENOMIC DNA]</scope>
    <source>
        <strain evidence="1 2">SM1927</strain>
    </source>
</reference>
<comment type="caution">
    <text evidence="1">The sequence shown here is derived from an EMBL/GenBank/DDBJ whole genome shotgun (WGS) entry which is preliminary data.</text>
</comment>
<protein>
    <recommendedName>
        <fullName evidence="3">Lantibiotic dehydratase N-terminal domain-containing protein</fullName>
    </recommendedName>
</protein>
<dbReference type="Proteomes" id="UP000317938">
    <property type="component" value="Unassembled WGS sequence"/>
</dbReference>
<evidence type="ECO:0000313" key="2">
    <source>
        <dbReference type="Proteomes" id="UP000317938"/>
    </source>
</evidence>
<organism evidence="1 2">
    <name type="scientific">Pseudoalteromonas neustonica</name>
    <dbReference type="NCBI Taxonomy" id="1840331"/>
    <lineage>
        <taxon>Bacteria</taxon>
        <taxon>Pseudomonadati</taxon>
        <taxon>Pseudomonadota</taxon>
        <taxon>Gammaproteobacteria</taxon>
        <taxon>Alteromonadales</taxon>
        <taxon>Pseudoalteromonadaceae</taxon>
        <taxon>Pseudoalteromonas</taxon>
    </lineage>
</organism>
<dbReference type="RefSeq" id="WP_145234886.1">
    <property type="nucleotide sequence ID" value="NZ_VNFF01000004.1"/>
</dbReference>
<evidence type="ECO:0008006" key="3">
    <source>
        <dbReference type="Google" id="ProtNLM"/>
    </source>
</evidence>
<name>A0ABY3FGH0_9GAMM</name>
<keyword evidence="2" id="KW-1185">Reference proteome</keyword>